<organism evidence="4 5">
    <name type="scientific">Hymenobacter coccineus</name>
    <dbReference type="NCBI Taxonomy" id="1908235"/>
    <lineage>
        <taxon>Bacteria</taxon>
        <taxon>Pseudomonadati</taxon>
        <taxon>Bacteroidota</taxon>
        <taxon>Cytophagia</taxon>
        <taxon>Cytophagales</taxon>
        <taxon>Hymenobacteraceae</taxon>
        <taxon>Hymenobacter</taxon>
    </lineage>
</organism>
<comment type="similarity">
    <text evidence="1">Belongs to the glycosyl hydrolase 16 family.</text>
</comment>
<dbReference type="PANTHER" id="PTHR10963">
    <property type="entry name" value="GLYCOSYL HYDROLASE-RELATED"/>
    <property type="match status" value="1"/>
</dbReference>
<feature type="chain" id="PRO_5009579555" description="GH16 domain-containing protein" evidence="2">
    <location>
        <begin position="26"/>
        <end position="299"/>
    </location>
</feature>
<feature type="domain" description="GH16" evidence="3">
    <location>
        <begin position="40"/>
        <end position="299"/>
    </location>
</feature>
<evidence type="ECO:0000256" key="2">
    <source>
        <dbReference type="SAM" id="SignalP"/>
    </source>
</evidence>
<dbReference type="PROSITE" id="PS51762">
    <property type="entry name" value="GH16_2"/>
    <property type="match status" value="1"/>
</dbReference>
<dbReference type="CDD" id="cd08023">
    <property type="entry name" value="GH16_laminarinase_like"/>
    <property type="match status" value="1"/>
</dbReference>
<dbReference type="InterPro" id="IPR013320">
    <property type="entry name" value="ConA-like_dom_sf"/>
</dbReference>
<evidence type="ECO:0000313" key="5">
    <source>
        <dbReference type="Proteomes" id="UP000177506"/>
    </source>
</evidence>
<comment type="caution">
    <text evidence="4">The sequence shown here is derived from an EMBL/GenBank/DDBJ whole genome shotgun (WGS) entry which is preliminary data.</text>
</comment>
<dbReference type="InterPro" id="IPR000757">
    <property type="entry name" value="Beta-glucanase-like"/>
</dbReference>
<sequence>MKNFPSRRHLLRASFVLALGLGACTENKSAPAPTPVPPTPATPVTPTPAAVNAEARDYAQYTELMWSDEFDGAAIDPTKWGYDLGSNNGWGNNELEYYTNSTENAALSGGNLVIQAKKQSQGGRDYTSARMLTKGKQDFKFGRIDVRAKLPKGQGIWPAIWMLGSDIDQNNWPKCGEIDIMELRGQAPDKILSTMHYPDAAGAHKYKGIEPVTLPNNASFADDFHTFSVVRSQDKMRFFLDGTLYYTFTASDAPIYPFNNPFFLVMNVAVGGDFLGNPDASTVFPQQMTVDYVRYYQYK</sequence>
<dbReference type="RefSeq" id="WP_070742833.1">
    <property type="nucleotide sequence ID" value="NZ_MDZA01000133.1"/>
</dbReference>
<accession>A0A1G1TI72</accession>
<name>A0A1G1TI72_9BACT</name>
<reference evidence="4 5" key="1">
    <citation type="submission" date="2016-08" db="EMBL/GenBank/DDBJ databases">
        <title>Hymenobacter coccineus sp. nov., Hymenobacter lapidarius sp. nov. and Hymenobacter glacialis sp. nov., isolated from Antarctic soil.</title>
        <authorList>
            <person name="Sedlacek I."/>
            <person name="Kralova S."/>
            <person name="Kyrova K."/>
            <person name="Maslanova I."/>
            <person name="Stankova E."/>
            <person name="Vrbovska V."/>
            <person name="Nemec M."/>
            <person name="Bartak M."/>
            <person name="Svec P."/>
            <person name="Busse H.-J."/>
            <person name="Pantucek R."/>
        </authorList>
    </citation>
    <scope>NUCLEOTIDE SEQUENCE [LARGE SCALE GENOMIC DNA]</scope>
    <source>
        <strain evidence="4 5">CCM 8649</strain>
    </source>
</reference>
<evidence type="ECO:0000256" key="1">
    <source>
        <dbReference type="ARBA" id="ARBA00006865"/>
    </source>
</evidence>
<dbReference type="Pfam" id="PF00722">
    <property type="entry name" value="Glyco_hydro_16"/>
    <property type="match status" value="1"/>
</dbReference>
<dbReference type="PROSITE" id="PS51257">
    <property type="entry name" value="PROKAR_LIPOPROTEIN"/>
    <property type="match status" value="1"/>
</dbReference>
<dbReference type="EMBL" id="MDZA01000133">
    <property type="protein sequence ID" value="OGX90548.1"/>
    <property type="molecule type" value="Genomic_DNA"/>
</dbReference>
<evidence type="ECO:0000313" key="4">
    <source>
        <dbReference type="EMBL" id="OGX90548.1"/>
    </source>
</evidence>
<protein>
    <recommendedName>
        <fullName evidence="3">GH16 domain-containing protein</fullName>
    </recommendedName>
</protein>
<dbReference type="GO" id="GO:0005975">
    <property type="term" value="P:carbohydrate metabolic process"/>
    <property type="evidence" value="ECO:0007669"/>
    <property type="project" value="InterPro"/>
</dbReference>
<dbReference type="InterPro" id="IPR050546">
    <property type="entry name" value="Glycosyl_Hydrlase_16"/>
</dbReference>
<dbReference type="OrthoDB" id="9776255at2"/>
<dbReference type="AlphaFoldDB" id="A0A1G1TI72"/>
<dbReference type="PROSITE" id="PS51318">
    <property type="entry name" value="TAT"/>
    <property type="match status" value="1"/>
</dbReference>
<keyword evidence="2" id="KW-0732">Signal</keyword>
<proteinExistence type="inferred from homology"/>
<keyword evidence="5" id="KW-1185">Reference proteome</keyword>
<dbReference type="SUPFAM" id="SSF49899">
    <property type="entry name" value="Concanavalin A-like lectins/glucanases"/>
    <property type="match status" value="1"/>
</dbReference>
<dbReference type="GO" id="GO:0004553">
    <property type="term" value="F:hydrolase activity, hydrolyzing O-glycosyl compounds"/>
    <property type="evidence" value="ECO:0007669"/>
    <property type="project" value="InterPro"/>
</dbReference>
<dbReference type="Gene3D" id="2.60.120.200">
    <property type="match status" value="1"/>
</dbReference>
<dbReference type="PANTHER" id="PTHR10963:SF55">
    <property type="entry name" value="GLYCOSIDE HYDROLASE FAMILY 16 PROTEIN"/>
    <property type="match status" value="1"/>
</dbReference>
<feature type="signal peptide" evidence="2">
    <location>
        <begin position="1"/>
        <end position="25"/>
    </location>
</feature>
<gene>
    <name evidence="4" type="ORF">BEN49_06485</name>
</gene>
<evidence type="ECO:0000259" key="3">
    <source>
        <dbReference type="PROSITE" id="PS51762"/>
    </source>
</evidence>
<dbReference type="Proteomes" id="UP000177506">
    <property type="component" value="Unassembled WGS sequence"/>
</dbReference>
<dbReference type="InterPro" id="IPR006311">
    <property type="entry name" value="TAT_signal"/>
</dbReference>